<dbReference type="SUPFAM" id="SSF50978">
    <property type="entry name" value="WD40 repeat-like"/>
    <property type="match status" value="1"/>
</dbReference>
<dbReference type="Proteomes" id="UP001597361">
    <property type="component" value="Unassembled WGS sequence"/>
</dbReference>
<reference evidence="2" key="1">
    <citation type="journal article" date="2019" name="Int. J. Syst. Evol. Microbiol.">
        <title>The Global Catalogue of Microorganisms (GCM) 10K type strain sequencing project: providing services to taxonomists for standard genome sequencing and annotation.</title>
        <authorList>
            <consortium name="The Broad Institute Genomics Platform"/>
            <consortium name="The Broad Institute Genome Sequencing Center for Infectious Disease"/>
            <person name="Wu L."/>
            <person name="Ma J."/>
        </authorList>
    </citation>
    <scope>NUCLEOTIDE SEQUENCE [LARGE SCALE GENOMIC DNA]</scope>
    <source>
        <strain evidence="2">CGMCC 1.15180</strain>
    </source>
</reference>
<evidence type="ECO:0000313" key="2">
    <source>
        <dbReference type="Proteomes" id="UP001597361"/>
    </source>
</evidence>
<dbReference type="InterPro" id="IPR036322">
    <property type="entry name" value="WD40_repeat_dom_sf"/>
</dbReference>
<accession>A0ABW4VMX8</accession>
<sequence length="744" mass="85809">MKNLIYFVLLCVIYACNLKNGNQLQEEAKFYEDELFLQDYAIKYQYHGNENLKGLERESNGNIQVLAGTKLLSPSTGEFLVPGKLLANNYYLPMAEKQVLAISSYDSQVFYLDSQAVFSNSYAGTVFIHHHLKSPSAFAVGKDFNFSIAEDNRVKLIREGMDSQELLLPDGQKVLQLKYHPATNSFWALSKKNLYRLDFEVEKAMSFAMADSLTSFDLDSSGSRALIGSENGFCEIPLTLSEKEIIWQRKIPWTEITTVSYSGEKLWFGTTKGVFSISRNKAGVEADISYYFGERWILGDRVIAINTENEQEILILTEAGLSKIIFEEMTIAQKAQYYEKQVRERHIRYGFNSGLLLYEKGNIYNARLKDSDNDGLWTAMYLGGQAFRYAVTKDPEALQNCKESLLAMERLYSINPVPGFPSRSFERSGYSNQMSDPERWQHSEIPGWDWKATTSSDEAIGHIFAFGVLAEIVDDPWIKSTSIALIDTLMTHIVENDWYLIDYDSKPTLWGKWNPEYVNSFPVQVGDRKLNSSNIIAMLQTAYHFTGKEVYREKAFELMNEHGYLENLTRSMDHIGRTENGDDQWADLLSQAWNHSDDEMYFLGYWGLYRYAFNDTLKTQYKKAIIDHWEAEKPEKDALWNIFTAMVQPDNFDLEESIWFLKKHPMDLINWNIRNSHRKDIVLVQDNFRKQSTEMVLPPSEAVVGKHNSNRFKLDGGNDGMSEYSAGDIWLLPYWMGRYLEVIR</sequence>
<dbReference type="InterPro" id="IPR015943">
    <property type="entry name" value="WD40/YVTN_repeat-like_dom_sf"/>
</dbReference>
<protein>
    <submittedName>
        <fullName evidence="1">Uncharacterized protein</fullName>
    </submittedName>
</protein>
<dbReference type="RefSeq" id="WP_376886469.1">
    <property type="nucleotide sequence ID" value="NZ_JBHUHR010000033.1"/>
</dbReference>
<evidence type="ECO:0000313" key="1">
    <source>
        <dbReference type="EMBL" id="MFD2035504.1"/>
    </source>
</evidence>
<dbReference type="PROSITE" id="PS51257">
    <property type="entry name" value="PROKAR_LIPOPROTEIN"/>
    <property type="match status" value="1"/>
</dbReference>
<gene>
    <name evidence="1" type="ORF">ACFSKL_11925</name>
</gene>
<keyword evidence="2" id="KW-1185">Reference proteome</keyword>
<name>A0ABW4VMX8_9BACT</name>
<organism evidence="1 2">
    <name type="scientific">Belliella marina</name>
    <dbReference type="NCBI Taxonomy" id="1644146"/>
    <lineage>
        <taxon>Bacteria</taxon>
        <taxon>Pseudomonadati</taxon>
        <taxon>Bacteroidota</taxon>
        <taxon>Cytophagia</taxon>
        <taxon>Cytophagales</taxon>
        <taxon>Cyclobacteriaceae</taxon>
        <taxon>Belliella</taxon>
    </lineage>
</organism>
<proteinExistence type="predicted"/>
<comment type="caution">
    <text evidence="1">The sequence shown here is derived from an EMBL/GenBank/DDBJ whole genome shotgun (WGS) entry which is preliminary data.</text>
</comment>
<dbReference type="Gene3D" id="2.130.10.10">
    <property type="entry name" value="YVTN repeat-like/Quinoprotein amine dehydrogenase"/>
    <property type="match status" value="1"/>
</dbReference>
<dbReference type="EMBL" id="JBHUHR010000033">
    <property type="protein sequence ID" value="MFD2035504.1"/>
    <property type="molecule type" value="Genomic_DNA"/>
</dbReference>